<dbReference type="PRINTS" id="PR00080">
    <property type="entry name" value="SDRFAMILY"/>
</dbReference>
<dbReference type="GO" id="GO:0141148">
    <property type="term" value="F:enoyl-[acyl-carrier-protein] reductase (NADPH) activity"/>
    <property type="evidence" value="ECO:0007669"/>
    <property type="project" value="UniProtKB-EC"/>
</dbReference>
<comment type="similarity">
    <text evidence="1">Belongs to the short-chain dehydrogenases/reductases (SDR) family.</text>
</comment>
<proteinExistence type="inferred from homology"/>
<name>A0A484PUQ7_9ZZZZ</name>
<dbReference type="FunFam" id="3.40.50.720:FF:000084">
    <property type="entry name" value="Short-chain dehydrogenase reductase"/>
    <property type="match status" value="1"/>
</dbReference>
<dbReference type="SUPFAM" id="SSF51735">
    <property type="entry name" value="NAD(P)-binding Rossmann-fold domains"/>
    <property type="match status" value="1"/>
</dbReference>
<dbReference type="PROSITE" id="PS00061">
    <property type="entry name" value="ADH_SHORT"/>
    <property type="match status" value="1"/>
</dbReference>
<dbReference type="InterPro" id="IPR036291">
    <property type="entry name" value="NAD(P)-bd_dom_sf"/>
</dbReference>
<dbReference type="PANTHER" id="PTHR43639">
    <property type="entry name" value="OXIDOREDUCTASE, SHORT-CHAIN DEHYDROGENASE/REDUCTASE FAMILY (AFU_ORTHOLOGUE AFUA_5G02870)"/>
    <property type="match status" value="1"/>
</dbReference>
<evidence type="ECO:0000256" key="1">
    <source>
        <dbReference type="ARBA" id="ARBA00006484"/>
    </source>
</evidence>
<keyword evidence="2 3" id="KW-0560">Oxidoreductase</keyword>
<dbReference type="PANTHER" id="PTHR43639:SF1">
    <property type="entry name" value="SHORT-CHAIN DEHYDROGENASE_REDUCTASE FAMILY PROTEIN"/>
    <property type="match status" value="1"/>
</dbReference>
<dbReference type="Gene3D" id="3.40.50.720">
    <property type="entry name" value="NAD(P)-binding Rossmann-like Domain"/>
    <property type="match status" value="1"/>
</dbReference>
<dbReference type="Pfam" id="PF13561">
    <property type="entry name" value="adh_short_C2"/>
    <property type="match status" value="1"/>
</dbReference>
<dbReference type="InterPro" id="IPR020904">
    <property type="entry name" value="Sc_DH/Rdtase_CS"/>
</dbReference>
<protein>
    <submittedName>
        <fullName evidence="3">Enoyl-[acyl-carrier-protein] reductase [NADPH]</fullName>
        <ecNumber evidence="3">1.3.1.10</ecNumber>
    </submittedName>
</protein>
<dbReference type="AlphaFoldDB" id="A0A484PUQ7"/>
<dbReference type="InterPro" id="IPR002347">
    <property type="entry name" value="SDR_fam"/>
</dbReference>
<dbReference type="PRINTS" id="PR00081">
    <property type="entry name" value="GDHRDH"/>
</dbReference>
<gene>
    <name evidence="3" type="ORF">AMP9_2587</name>
</gene>
<dbReference type="EC" id="1.3.1.10" evidence="3"/>
<dbReference type="EMBL" id="CAADHY010000025">
    <property type="protein sequence ID" value="VFR29928.1"/>
    <property type="molecule type" value="Genomic_DNA"/>
</dbReference>
<evidence type="ECO:0000313" key="3">
    <source>
        <dbReference type="EMBL" id="VFR29928.1"/>
    </source>
</evidence>
<accession>A0A484PUQ7</accession>
<organism evidence="3">
    <name type="scientific">plant metagenome</name>
    <dbReference type="NCBI Taxonomy" id="1297885"/>
    <lineage>
        <taxon>unclassified sequences</taxon>
        <taxon>metagenomes</taxon>
        <taxon>organismal metagenomes</taxon>
    </lineage>
</organism>
<sequence>MRSALSTDIYIDRYKYLLTGVWPHSYHFCVVRYKNGEIMSELSGKHALVTGASRGIGAAIALALAEKGANVAITYERSAERAAEVVGQIKKLGRKAVAIQADSANPAAVKRSVDEAAKALGGLDIVVNNAGIARQGLVADASLEDIDALLDVNVRAPILTAQAAMAHLRDGGRVINIGSNLGDRALVPGVTIYAMTKSALQGLTRGLARELGPRQITVNLVQPGSTDTDMNPASGEFAEMQRSLIPLGHFGEAQDIAAAVAFLASPAAKQITGAILNVDGGTLA</sequence>
<evidence type="ECO:0000256" key="2">
    <source>
        <dbReference type="ARBA" id="ARBA00023002"/>
    </source>
</evidence>
<reference evidence="3" key="1">
    <citation type="submission" date="2019-03" db="EMBL/GenBank/DDBJ databases">
        <authorList>
            <person name="Danneels B."/>
        </authorList>
    </citation>
    <scope>NUCLEOTIDE SEQUENCE</scope>
</reference>